<comment type="similarity">
    <text evidence="1">Belongs to the short-chain dehydrogenases/reductases (SDR) family.</text>
</comment>
<dbReference type="SUPFAM" id="SSF51735">
    <property type="entry name" value="NAD(P)-binding Rossmann-fold domains"/>
    <property type="match status" value="1"/>
</dbReference>
<protein>
    <submittedName>
        <fullName evidence="4">SDR family NAD(P)-dependent oxidoreductase</fullName>
    </submittedName>
</protein>
<proteinExistence type="inferred from homology"/>
<accession>A0ABV6NTS3</accession>
<gene>
    <name evidence="4" type="ORF">ACFFHU_07860</name>
</gene>
<dbReference type="Pfam" id="PF00106">
    <property type="entry name" value="adh_short"/>
    <property type="match status" value="1"/>
</dbReference>
<keyword evidence="5" id="KW-1185">Reference proteome</keyword>
<dbReference type="PANTHER" id="PTHR43963">
    <property type="entry name" value="CARBONYL REDUCTASE 1-RELATED"/>
    <property type="match status" value="1"/>
</dbReference>
<keyword evidence="3" id="KW-0560">Oxidoreductase</keyword>
<comment type="caution">
    <text evidence="4">The sequence shown here is derived from an EMBL/GenBank/DDBJ whole genome shotgun (WGS) entry which is preliminary data.</text>
</comment>
<organism evidence="4 5">
    <name type="scientific">Plantactinospora siamensis</name>
    <dbReference type="NCBI Taxonomy" id="555372"/>
    <lineage>
        <taxon>Bacteria</taxon>
        <taxon>Bacillati</taxon>
        <taxon>Actinomycetota</taxon>
        <taxon>Actinomycetes</taxon>
        <taxon>Micromonosporales</taxon>
        <taxon>Micromonosporaceae</taxon>
        <taxon>Plantactinospora</taxon>
    </lineage>
</organism>
<evidence type="ECO:0000256" key="3">
    <source>
        <dbReference type="ARBA" id="ARBA00023002"/>
    </source>
</evidence>
<evidence type="ECO:0000313" key="5">
    <source>
        <dbReference type="Proteomes" id="UP001589894"/>
    </source>
</evidence>
<dbReference type="EMBL" id="JBHLUE010000004">
    <property type="protein sequence ID" value="MFC0564081.1"/>
    <property type="molecule type" value="Genomic_DNA"/>
</dbReference>
<dbReference type="Gene3D" id="3.40.50.720">
    <property type="entry name" value="NAD(P)-binding Rossmann-like Domain"/>
    <property type="match status" value="1"/>
</dbReference>
<evidence type="ECO:0000313" key="4">
    <source>
        <dbReference type="EMBL" id="MFC0564081.1"/>
    </source>
</evidence>
<evidence type="ECO:0000256" key="2">
    <source>
        <dbReference type="ARBA" id="ARBA00022857"/>
    </source>
</evidence>
<name>A0ABV6NTS3_9ACTN</name>
<sequence length="294" mass="30640">MTSPRTALVTGANQGLGRAIVEGLAAALAPTDRVLLAGRRPDAVQDAATEIAAAVPRGAGVEPYVLDVRDPAAIEALAADLGEIDIVFSNATARMSPDDDPADRVDAVAETSNLATSRILRAFGPRLRPGGRLVVVASALGTLDKLDARVRPRFAAAAEADLDAVDDLVAQWRAAVHAGRAEEQGYGAWLNIPSKVAQVAAVRAYARERRADDLARGTLVAALCPGLIDTAASRPWFADMSTAQTPAQAAAWPVELAAGELTASALAAFHGELVQFGRVLPWRTGIPVPHRATT</sequence>
<dbReference type="RefSeq" id="WP_377337022.1">
    <property type="nucleotide sequence ID" value="NZ_JBHLUE010000004.1"/>
</dbReference>
<dbReference type="InterPro" id="IPR002347">
    <property type="entry name" value="SDR_fam"/>
</dbReference>
<keyword evidence="2" id="KW-0521">NADP</keyword>
<reference evidence="4 5" key="1">
    <citation type="submission" date="2024-09" db="EMBL/GenBank/DDBJ databases">
        <authorList>
            <person name="Sun Q."/>
            <person name="Mori K."/>
        </authorList>
    </citation>
    <scope>NUCLEOTIDE SEQUENCE [LARGE SCALE GENOMIC DNA]</scope>
    <source>
        <strain evidence="4 5">TBRC 2205</strain>
    </source>
</reference>
<evidence type="ECO:0000256" key="1">
    <source>
        <dbReference type="ARBA" id="ARBA00006484"/>
    </source>
</evidence>
<dbReference type="PRINTS" id="PR00081">
    <property type="entry name" value="GDHRDH"/>
</dbReference>
<dbReference type="Proteomes" id="UP001589894">
    <property type="component" value="Unassembled WGS sequence"/>
</dbReference>
<dbReference type="InterPro" id="IPR036291">
    <property type="entry name" value="NAD(P)-bd_dom_sf"/>
</dbReference>
<dbReference type="PANTHER" id="PTHR43963:SF6">
    <property type="entry name" value="CHAIN DEHYDROGENASE FAMILY PROTEIN, PUTATIVE (AFU_ORTHOLOGUE AFUA_3G15350)-RELATED"/>
    <property type="match status" value="1"/>
</dbReference>